<accession>A0A9X2U4C4</accession>
<dbReference type="EMBL" id="JANTYZ010000015">
    <property type="protein sequence ID" value="MCS3866596.1"/>
    <property type="molecule type" value="Genomic_DNA"/>
</dbReference>
<dbReference type="SMART" id="SM01101">
    <property type="entry name" value="CRISPR_assoc"/>
    <property type="match status" value="1"/>
</dbReference>
<gene>
    <name evidence="1" type="ORF">GGP82_003174</name>
</gene>
<evidence type="ECO:0000313" key="1">
    <source>
        <dbReference type="EMBL" id="MCS3866596.1"/>
    </source>
</evidence>
<dbReference type="AlphaFoldDB" id="A0A9X2U4C4"/>
<organism evidence="1 2">
    <name type="scientific">Salinibacter ruber</name>
    <dbReference type="NCBI Taxonomy" id="146919"/>
    <lineage>
        <taxon>Bacteria</taxon>
        <taxon>Pseudomonadati</taxon>
        <taxon>Rhodothermota</taxon>
        <taxon>Rhodothermia</taxon>
        <taxon>Rhodothermales</taxon>
        <taxon>Salinibacteraceae</taxon>
        <taxon>Salinibacter</taxon>
    </lineage>
</organism>
<dbReference type="RefSeq" id="WP_183959237.1">
    <property type="nucleotide sequence ID" value="NZ_JACIFB010000017.1"/>
</dbReference>
<dbReference type="SUPFAM" id="SSF117987">
    <property type="entry name" value="CRISPR-associated protein"/>
    <property type="match status" value="1"/>
</dbReference>
<dbReference type="Proteomes" id="UP001155034">
    <property type="component" value="Unassembled WGS sequence"/>
</dbReference>
<name>A0A9X2U4C4_9BACT</name>
<sequence length="263" mass="29274">MSDPELHMVQLSLDGKGLIALGKMLHLPLDRTDTGYLVHCALGELFGEEAPQPFSIEGGPGDKPQGGRRVRVLGYTAVGEETLQSRAQLDASPKVYSICDWERLAAKPMPQVFPEGMALQYELRSCPVVRKASSGRGKNQNGDTRSWEEGDELDAFLAEAWNRPDEDLSREQVYRDWLRRQFEIRGGAEPQSIGMERFSIERMTRRVSKGGDGKRKAHTIKRPDVTLTGALKVTGSEAFSELLRSGLGRHKSFGYGMLKVQRA</sequence>
<proteinExistence type="predicted"/>
<dbReference type="NCBIfam" id="TIGR01907">
    <property type="entry name" value="casE_Cse3"/>
    <property type="match status" value="1"/>
</dbReference>
<evidence type="ECO:0000313" key="2">
    <source>
        <dbReference type="Proteomes" id="UP001155034"/>
    </source>
</evidence>
<dbReference type="InterPro" id="IPR010179">
    <property type="entry name" value="CRISPR-assoc_prot_Cse3"/>
</dbReference>
<reference evidence="1" key="1">
    <citation type="submission" date="2022-08" db="EMBL/GenBank/DDBJ databases">
        <title>Genomic Encyclopedia of Type Strains, Phase V (KMG-V): Genome sequencing to study the core and pangenomes of soil and plant-associated prokaryotes.</title>
        <authorList>
            <person name="Whitman W."/>
        </authorList>
    </citation>
    <scope>NUCLEOTIDE SEQUENCE</scope>
    <source>
        <strain evidence="1">SP2016B</strain>
    </source>
</reference>
<comment type="caution">
    <text evidence="1">The sequence shown here is derived from an EMBL/GenBank/DDBJ whole genome shotgun (WGS) entry which is preliminary data.</text>
</comment>
<protein>
    <submittedName>
        <fullName evidence="1">CRISPR system Cascade subunit CasE</fullName>
    </submittedName>
</protein>
<dbReference type="Pfam" id="PF08798">
    <property type="entry name" value="CRISPR_assoc"/>
    <property type="match status" value="1"/>
</dbReference>
<dbReference type="Gene3D" id="3.30.70.1210">
    <property type="entry name" value="Crispr-associated protein, domain 2"/>
    <property type="match status" value="1"/>
</dbReference>